<reference evidence="2 3" key="1">
    <citation type="submission" date="2019-10" db="EMBL/GenBank/DDBJ databases">
        <title>Whole genome shotgun sequence of Acrocarpospora corrugata NBRC 13972.</title>
        <authorList>
            <person name="Ichikawa N."/>
            <person name="Kimura A."/>
            <person name="Kitahashi Y."/>
            <person name="Komaki H."/>
            <person name="Oguchi A."/>
        </authorList>
    </citation>
    <scope>NUCLEOTIDE SEQUENCE [LARGE SCALE GENOMIC DNA]</scope>
    <source>
        <strain evidence="2 3">NBRC 13972</strain>
    </source>
</reference>
<evidence type="ECO:0000313" key="3">
    <source>
        <dbReference type="Proteomes" id="UP000334990"/>
    </source>
</evidence>
<keyword evidence="3" id="KW-1185">Reference proteome</keyword>
<organism evidence="2 3">
    <name type="scientific">Acrocarpospora corrugata</name>
    <dbReference type="NCBI Taxonomy" id="35763"/>
    <lineage>
        <taxon>Bacteria</taxon>
        <taxon>Bacillati</taxon>
        <taxon>Actinomycetota</taxon>
        <taxon>Actinomycetes</taxon>
        <taxon>Streptosporangiales</taxon>
        <taxon>Streptosporangiaceae</taxon>
        <taxon>Acrocarpospora</taxon>
    </lineage>
</organism>
<name>A0A5M3VWD0_9ACTN</name>
<comment type="caution">
    <text evidence="2">The sequence shown here is derived from an EMBL/GenBank/DDBJ whole genome shotgun (WGS) entry which is preliminary data.</text>
</comment>
<protein>
    <submittedName>
        <fullName evidence="2">Uncharacterized protein</fullName>
    </submittedName>
</protein>
<proteinExistence type="predicted"/>
<gene>
    <name evidence="2" type="ORF">Acor_32110</name>
</gene>
<accession>A0A5M3VWD0</accession>
<dbReference type="EMBL" id="BLAD01000049">
    <property type="protein sequence ID" value="GES01147.1"/>
    <property type="molecule type" value="Genomic_DNA"/>
</dbReference>
<sequence length="80" mass="8856">MAASDMCVGNPAPPQISHARRGFRQSHAEYRFDEGNQRPIFARPDPPWRGSRPAWEGVPSGLGVVDFLDYPAAQFSLEEG</sequence>
<evidence type="ECO:0000256" key="1">
    <source>
        <dbReference type="SAM" id="MobiDB-lite"/>
    </source>
</evidence>
<feature type="region of interest" description="Disordered" evidence="1">
    <location>
        <begin position="1"/>
        <end position="22"/>
    </location>
</feature>
<evidence type="ECO:0000313" key="2">
    <source>
        <dbReference type="EMBL" id="GES01147.1"/>
    </source>
</evidence>
<dbReference type="AlphaFoldDB" id="A0A5M3VWD0"/>
<dbReference type="Proteomes" id="UP000334990">
    <property type="component" value="Unassembled WGS sequence"/>
</dbReference>